<sequence length="48" mass="5173">MKIHVAADQPTLQLLGEGSAQQGPAASRTCQRWRFLAISATILAVPRL</sequence>
<protein>
    <submittedName>
        <fullName evidence="1">Uncharacterized protein</fullName>
    </submittedName>
</protein>
<gene>
    <name evidence="1" type="ORF">VB738_07095</name>
</gene>
<proteinExistence type="predicted"/>
<evidence type="ECO:0000313" key="1">
    <source>
        <dbReference type="EMBL" id="MEA5391026.1"/>
    </source>
</evidence>
<name>A0ABU5RTF2_9CYAN</name>
<dbReference type="RefSeq" id="WP_323305073.1">
    <property type="nucleotide sequence ID" value="NZ_JAYGHX010000003.1"/>
</dbReference>
<keyword evidence="2" id="KW-1185">Reference proteome</keyword>
<evidence type="ECO:0000313" key="2">
    <source>
        <dbReference type="Proteomes" id="UP001304461"/>
    </source>
</evidence>
<accession>A0ABU5RTF2</accession>
<organism evidence="1 2">
    <name type="scientific">Cyanobium gracile UHCC 0139</name>
    <dbReference type="NCBI Taxonomy" id="3110308"/>
    <lineage>
        <taxon>Bacteria</taxon>
        <taxon>Bacillati</taxon>
        <taxon>Cyanobacteriota</taxon>
        <taxon>Cyanophyceae</taxon>
        <taxon>Synechococcales</taxon>
        <taxon>Prochlorococcaceae</taxon>
        <taxon>Cyanobium</taxon>
    </lineage>
</organism>
<dbReference type="Proteomes" id="UP001304461">
    <property type="component" value="Unassembled WGS sequence"/>
</dbReference>
<dbReference type="EMBL" id="JAYGHX010000003">
    <property type="protein sequence ID" value="MEA5391026.1"/>
    <property type="molecule type" value="Genomic_DNA"/>
</dbReference>
<reference evidence="1 2" key="1">
    <citation type="submission" date="2023-12" db="EMBL/GenBank/DDBJ databases">
        <title>Baltic Sea Cyanobacteria.</title>
        <authorList>
            <person name="Delbaje E."/>
            <person name="Fewer D.P."/>
            <person name="Shishido T.K."/>
        </authorList>
    </citation>
    <scope>NUCLEOTIDE SEQUENCE [LARGE SCALE GENOMIC DNA]</scope>
    <source>
        <strain evidence="1 2">UHCC 0139</strain>
    </source>
</reference>
<comment type="caution">
    <text evidence="1">The sequence shown here is derived from an EMBL/GenBank/DDBJ whole genome shotgun (WGS) entry which is preliminary data.</text>
</comment>